<feature type="domain" description="F-box" evidence="1">
    <location>
        <begin position="40"/>
        <end position="98"/>
    </location>
</feature>
<evidence type="ECO:0000313" key="3">
    <source>
        <dbReference type="Proteomes" id="UP000756921"/>
    </source>
</evidence>
<proteinExistence type="predicted"/>
<evidence type="ECO:0000259" key="1">
    <source>
        <dbReference type="Pfam" id="PF12937"/>
    </source>
</evidence>
<protein>
    <recommendedName>
        <fullName evidence="1">F-box domain-containing protein</fullName>
    </recommendedName>
</protein>
<dbReference type="OrthoDB" id="3750626at2759"/>
<comment type="caution">
    <text evidence="2">The sequence shown here is derived from an EMBL/GenBank/DDBJ whole genome shotgun (WGS) entry which is preliminary data.</text>
</comment>
<accession>A0A9P6G9N4</accession>
<dbReference type="Gene3D" id="1.20.1280.50">
    <property type="match status" value="1"/>
</dbReference>
<organism evidence="2 3">
    <name type="scientific">Paraphaeosphaeria minitans</name>
    <dbReference type="NCBI Taxonomy" id="565426"/>
    <lineage>
        <taxon>Eukaryota</taxon>
        <taxon>Fungi</taxon>
        <taxon>Dikarya</taxon>
        <taxon>Ascomycota</taxon>
        <taxon>Pezizomycotina</taxon>
        <taxon>Dothideomycetes</taxon>
        <taxon>Pleosporomycetidae</taxon>
        <taxon>Pleosporales</taxon>
        <taxon>Massarineae</taxon>
        <taxon>Didymosphaeriaceae</taxon>
        <taxon>Paraphaeosphaeria</taxon>
    </lineage>
</organism>
<gene>
    <name evidence="2" type="ORF">PMIN01_12167</name>
</gene>
<dbReference type="Proteomes" id="UP000756921">
    <property type="component" value="Unassembled WGS sequence"/>
</dbReference>
<sequence length="205" mass="23556">MEGSRKKGCLRKNRAASIGRIATWDRRVQEAEVHKLATLHALPDELLLHIFKHTDHCTDYTSHRLDPRSKQDYRTLKALCLTSRKFRRVATELLYSTPTTDKGVKLLEVVATRDHLSPYVRTINGVGFDSLNTKDWKDIATAARWEFLTLFDQRVLMTTVGRLQAALLTHKRLRALQLDFVRGQNPSALFDLTGFRELRWVNTGA</sequence>
<dbReference type="InterPro" id="IPR001810">
    <property type="entry name" value="F-box_dom"/>
</dbReference>
<dbReference type="Pfam" id="PF12937">
    <property type="entry name" value="F-box-like"/>
    <property type="match status" value="1"/>
</dbReference>
<name>A0A9P6G9N4_9PLEO</name>
<dbReference type="AlphaFoldDB" id="A0A9P6G9N4"/>
<keyword evidence="3" id="KW-1185">Reference proteome</keyword>
<dbReference type="CDD" id="cd09917">
    <property type="entry name" value="F-box_SF"/>
    <property type="match status" value="1"/>
</dbReference>
<reference evidence="2" key="1">
    <citation type="journal article" date="2020" name="Mol. Plant Microbe Interact.">
        <title>Genome Sequence of the Biocontrol Agent Coniothyrium minitans strain Conio (IMI 134523).</title>
        <authorList>
            <person name="Patel D."/>
            <person name="Shittu T.A."/>
            <person name="Baroncelli R."/>
            <person name="Muthumeenakshi S."/>
            <person name="Osborne T.H."/>
            <person name="Janganan T.K."/>
            <person name="Sreenivasaprasad S."/>
        </authorList>
    </citation>
    <scope>NUCLEOTIDE SEQUENCE</scope>
    <source>
        <strain evidence="2">Conio</strain>
    </source>
</reference>
<evidence type="ECO:0000313" key="2">
    <source>
        <dbReference type="EMBL" id="KAF9730234.1"/>
    </source>
</evidence>
<dbReference type="EMBL" id="WJXW01000015">
    <property type="protein sequence ID" value="KAF9730234.1"/>
    <property type="molecule type" value="Genomic_DNA"/>
</dbReference>